<accession>A0A915HSY1</accession>
<evidence type="ECO:0000256" key="1">
    <source>
        <dbReference type="SAM" id="MobiDB-lite"/>
    </source>
</evidence>
<evidence type="ECO:0000313" key="2">
    <source>
        <dbReference type="Proteomes" id="UP000887565"/>
    </source>
</evidence>
<organism evidence="2 3">
    <name type="scientific">Romanomermis culicivorax</name>
    <name type="common">Nematode worm</name>
    <dbReference type="NCBI Taxonomy" id="13658"/>
    <lineage>
        <taxon>Eukaryota</taxon>
        <taxon>Metazoa</taxon>
        <taxon>Ecdysozoa</taxon>
        <taxon>Nematoda</taxon>
        <taxon>Enoplea</taxon>
        <taxon>Dorylaimia</taxon>
        <taxon>Mermithida</taxon>
        <taxon>Mermithoidea</taxon>
        <taxon>Mermithidae</taxon>
        <taxon>Romanomermis</taxon>
    </lineage>
</organism>
<protein>
    <submittedName>
        <fullName evidence="3">Uncharacterized protein</fullName>
    </submittedName>
</protein>
<name>A0A915HSY1_ROMCU</name>
<dbReference type="Proteomes" id="UP000887565">
    <property type="component" value="Unplaced"/>
</dbReference>
<dbReference type="AlphaFoldDB" id="A0A915HSY1"/>
<reference evidence="3" key="1">
    <citation type="submission" date="2022-11" db="UniProtKB">
        <authorList>
            <consortium name="WormBaseParasite"/>
        </authorList>
    </citation>
    <scope>IDENTIFICATION</scope>
</reference>
<proteinExistence type="predicted"/>
<evidence type="ECO:0000313" key="3">
    <source>
        <dbReference type="WBParaSite" id="nRc.2.0.1.t04641-RA"/>
    </source>
</evidence>
<dbReference type="WBParaSite" id="nRc.2.0.1.t04641-RA">
    <property type="protein sequence ID" value="nRc.2.0.1.t04641-RA"/>
    <property type="gene ID" value="nRc.2.0.1.g04641"/>
</dbReference>
<feature type="region of interest" description="Disordered" evidence="1">
    <location>
        <begin position="66"/>
        <end position="101"/>
    </location>
</feature>
<feature type="compositionally biased region" description="Pro residues" evidence="1">
    <location>
        <begin position="92"/>
        <end position="101"/>
    </location>
</feature>
<sequence>MLGEHAHQACSGKSIRVTTPLLEQLLLLQVNIQYKWTSGLIKLMKNFSTAPKVLFSGLMVKAGGAHQKRSDVQKNAKNTLLKQFPTPRSPKKPYPPIISTH</sequence>
<keyword evidence="2" id="KW-1185">Reference proteome</keyword>